<keyword evidence="12" id="KW-1185">Reference proteome</keyword>
<protein>
    <recommendedName>
        <fullName evidence="10">Granulins domain-containing protein</fullName>
    </recommendedName>
</protein>
<proteinExistence type="inferred from homology"/>
<evidence type="ECO:0000313" key="12">
    <source>
        <dbReference type="Proteomes" id="UP001151529"/>
    </source>
</evidence>
<keyword evidence="3" id="KW-0964">Secreted</keyword>
<dbReference type="Gene3D" id="2.10.25.160">
    <property type="entry name" value="Granulin"/>
    <property type="match status" value="1"/>
</dbReference>
<dbReference type="OrthoDB" id="10253408at2759"/>
<evidence type="ECO:0000256" key="6">
    <source>
        <dbReference type="ARBA" id="ARBA00022807"/>
    </source>
</evidence>
<dbReference type="Proteomes" id="UP001151529">
    <property type="component" value="Chromosome 14"/>
</dbReference>
<evidence type="ECO:0000313" key="11">
    <source>
        <dbReference type="EMBL" id="KAJ6675871.1"/>
    </source>
</evidence>
<reference evidence="11" key="2">
    <citation type="journal article" date="2023" name="Int. J. Mol. Sci.">
        <title>De Novo Assembly and Annotation of 11 Diverse Shrub Willow (Salix) Genomes Reveals Novel Gene Organization in Sex-Linked Regions.</title>
        <authorList>
            <person name="Hyden B."/>
            <person name="Feng K."/>
            <person name="Yates T.B."/>
            <person name="Jawdy S."/>
            <person name="Cereghino C."/>
            <person name="Smart L.B."/>
            <person name="Muchero W."/>
        </authorList>
    </citation>
    <scope>NUCLEOTIDE SEQUENCE [LARGE SCALE GENOMIC DNA]</scope>
    <source>
        <tissue evidence="11">Shoot tip</tissue>
    </source>
</reference>
<evidence type="ECO:0000256" key="7">
    <source>
        <dbReference type="ARBA" id="ARBA00023157"/>
    </source>
</evidence>
<evidence type="ECO:0000256" key="2">
    <source>
        <dbReference type="ARBA" id="ARBA00010093"/>
    </source>
</evidence>
<feature type="domain" description="Granulins" evidence="10">
    <location>
        <begin position="45"/>
        <end position="102"/>
    </location>
</feature>
<keyword evidence="4" id="KW-0645">Protease</keyword>
<comment type="subcellular location">
    <subcellularLocation>
        <location evidence="1">Secreted</location>
    </subcellularLocation>
</comment>
<keyword evidence="8" id="KW-0325">Glycoprotein</keyword>
<comment type="similarity">
    <text evidence="2">Belongs to the granulin family.</text>
</comment>
<keyword evidence="6" id="KW-0788">Thiol protease</keyword>
<dbReference type="InterPro" id="IPR039036">
    <property type="entry name" value="Granulin_fam"/>
</dbReference>
<evidence type="ECO:0000256" key="8">
    <source>
        <dbReference type="ARBA" id="ARBA00023180"/>
    </source>
</evidence>
<organism evidence="11 12">
    <name type="scientific">Salix viminalis</name>
    <name type="common">Common osier</name>
    <name type="synonym">Basket willow</name>
    <dbReference type="NCBI Taxonomy" id="40686"/>
    <lineage>
        <taxon>Eukaryota</taxon>
        <taxon>Viridiplantae</taxon>
        <taxon>Streptophyta</taxon>
        <taxon>Embryophyta</taxon>
        <taxon>Tracheophyta</taxon>
        <taxon>Spermatophyta</taxon>
        <taxon>Magnoliopsida</taxon>
        <taxon>eudicotyledons</taxon>
        <taxon>Gunneridae</taxon>
        <taxon>Pentapetalae</taxon>
        <taxon>rosids</taxon>
        <taxon>fabids</taxon>
        <taxon>Malpighiales</taxon>
        <taxon>Salicaceae</taxon>
        <taxon>Saliceae</taxon>
        <taxon>Salix</taxon>
    </lineage>
</organism>
<keyword evidence="7" id="KW-1015">Disulfide bond</keyword>
<gene>
    <name evidence="11" type="ORF">OIU85_011965</name>
</gene>
<dbReference type="GO" id="GO:0008234">
    <property type="term" value="F:cysteine-type peptidase activity"/>
    <property type="evidence" value="ECO:0007669"/>
    <property type="project" value="UniProtKB-KW"/>
</dbReference>
<name>A0A9Q0NTX3_SALVM</name>
<dbReference type="InterPro" id="IPR037277">
    <property type="entry name" value="Granulin_sf"/>
</dbReference>
<dbReference type="FunFam" id="2.10.25.160:FF:000002">
    <property type="entry name" value="Cysteine protease 1"/>
    <property type="match status" value="1"/>
</dbReference>
<dbReference type="AlphaFoldDB" id="A0A9Q0NTX3"/>
<evidence type="ECO:0000259" key="10">
    <source>
        <dbReference type="SMART" id="SM00277"/>
    </source>
</evidence>
<dbReference type="Pfam" id="PF00396">
    <property type="entry name" value="Granulin"/>
    <property type="match status" value="1"/>
</dbReference>
<dbReference type="SMART" id="SM00277">
    <property type="entry name" value="GRAN"/>
    <property type="match status" value="1"/>
</dbReference>
<comment type="caution">
    <text evidence="11">The sequence shown here is derived from an EMBL/GenBank/DDBJ whole genome shotgun (WGS) entry which is preliminary data.</text>
</comment>
<dbReference type="PANTHER" id="PTHR12274:SF3">
    <property type="entry name" value="PROGRANULIN"/>
    <property type="match status" value="1"/>
</dbReference>
<dbReference type="PANTHER" id="PTHR12274">
    <property type="entry name" value="GRANULIN"/>
    <property type="match status" value="1"/>
</dbReference>
<feature type="region of interest" description="Disordered" evidence="9">
    <location>
        <begin position="18"/>
        <end position="40"/>
    </location>
</feature>
<evidence type="ECO:0000256" key="3">
    <source>
        <dbReference type="ARBA" id="ARBA00022525"/>
    </source>
</evidence>
<feature type="compositionally biased region" description="Pro residues" evidence="9">
    <location>
        <begin position="28"/>
        <end position="40"/>
    </location>
</feature>
<evidence type="ECO:0000256" key="9">
    <source>
        <dbReference type="SAM" id="MobiDB-lite"/>
    </source>
</evidence>
<evidence type="ECO:0000256" key="1">
    <source>
        <dbReference type="ARBA" id="ARBA00004613"/>
    </source>
</evidence>
<dbReference type="EMBL" id="JAPFFL010000016">
    <property type="protein sequence ID" value="KAJ6675871.1"/>
    <property type="molecule type" value="Genomic_DNA"/>
</dbReference>
<dbReference type="GO" id="GO:0006508">
    <property type="term" value="P:proteolysis"/>
    <property type="evidence" value="ECO:0007669"/>
    <property type="project" value="UniProtKB-KW"/>
</dbReference>
<dbReference type="InterPro" id="IPR000118">
    <property type="entry name" value="Granulin"/>
</dbReference>
<evidence type="ECO:0000256" key="4">
    <source>
        <dbReference type="ARBA" id="ARBA00022670"/>
    </source>
</evidence>
<accession>A0A9Q0NTX3</accession>
<dbReference type="GO" id="GO:0005576">
    <property type="term" value="C:extracellular region"/>
    <property type="evidence" value="ECO:0007669"/>
    <property type="project" value="UniProtKB-SubCell"/>
</dbReference>
<sequence>MERNIASSAGKCGIAVEPSYPIKKGQNPPNPGPSPPSPVKPPSVCDNSFSCPDSSTCCCIFDYGQYCFAWGCCPLEGATCCDDHYSCCPHDYPVCNVNEGTCLTSKGNPFGSEGIATHPCQASLGSRDWRQKQRCLSSSSRREAAGR</sequence>
<evidence type="ECO:0000256" key="5">
    <source>
        <dbReference type="ARBA" id="ARBA00022801"/>
    </source>
</evidence>
<dbReference type="SUPFAM" id="SSF57277">
    <property type="entry name" value="Granulin repeat"/>
    <property type="match status" value="1"/>
</dbReference>
<reference evidence="11" key="1">
    <citation type="submission" date="2022-11" db="EMBL/GenBank/DDBJ databases">
        <authorList>
            <person name="Hyden B.L."/>
            <person name="Feng K."/>
            <person name="Yates T."/>
            <person name="Jawdy S."/>
            <person name="Smart L.B."/>
            <person name="Muchero W."/>
        </authorList>
    </citation>
    <scope>NUCLEOTIDE SEQUENCE</scope>
    <source>
        <tissue evidence="11">Shoot tip</tissue>
    </source>
</reference>
<keyword evidence="5" id="KW-0378">Hydrolase</keyword>